<accession>K4C681</accession>
<evidence type="ECO:0000313" key="1">
    <source>
        <dbReference type="EnsemblPlants" id="Solyc06g053940.1.1"/>
    </source>
</evidence>
<dbReference type="AlphaFoldDB" id="K4C681"/>
<dbReference type="HOGENOM" id="CLU_2487731_0_0_1"/>
<protein>
    <submittedName>
        <fullName evidence="1">Uncharacterized protein</fullName>
    </submittedName>
</protein>
<evidence type="ECO:0000313" key="2">
    <source>
        <dbReference type="Proteomes" id="UP000004994"/>
    </source>
</evidence>
<dbReference type="Gramene" id="Solyc06g053940.1.1">
    <property type="protein sequence ID" value="Solyc06g053940.1.1"/>
    <property type="gene ID" value="Solyc06g053940.1"/>
</dbReference>
<organism evidence="1">
    <name type="scientific">Solanum lycopersicum</name>
    <name type="common">Tomato</name>
    <name type="synonym">Lycopersicon esculentum</name>
    <dbReference type="NCBI Taxonomy" id="4081"/>
    <lineage>
        <taxon>Eukaryota</taxon>
        <taxon>Viridiplantae</taxon>
        <taxon>Streptophyta</taxon>
        <taxon>Embryophyta</taxon>
        <taxon>Tracheophyta</taxon>
        <taxon>Spermatophyta</taxon>
        <taxon>Magnoliopsida</taxon>
        <taxon>eudicotyledons</taxon>
        <taxon>Gunneridae</taxon>
        <taxon>Pentapetalae</taxon>
        <taxon>asterids</taxon>
        <taxon>lamiids</taxon>
        <taxon>Solanales</taxon>
        <taxon>Solanaceae</taxon>
        <taxon>Solanoideae</taxon>
        <taxon>Solaneae</taxon>
        <taxon>Solanum</taxon>
        <taxon>Solanum subgen. Lycopersicon</taxon>
    </lineage>
</organism>
<reference evidence="1" key="1">
    <citation type="journal article" date="2012" name="Nature">
        <title>The tomato genome sequence provides insights into fleshy fruit evolution.</title>
        <authorList>
            <consortium name="Tomato Genome Consortium"/>
        </authorList>
    </citation>
    <scope>NUCLEOTIDE SEQUENCE [LARGE SCALE GENOMIC DNA]</scope>
    <source>
        <strain evidence="1">cv. Heinz 1706</strain>
    </source>
</reference>
<name>K4C681_SOLLC</name>
<dbReference type="PaxDb" id="4081-Solyc06g053940.1.1"/>
<reference evidence="1" key="2">
    <citation type="submission" date="2015-06" db="UniProtKB">
        <authorList>
            <consortium name="EnsemblPlants"/>
        </authorList>
    </citation>
    <scope>IDENTIFICATION</scope>
    <source>
        <strain evidence="1">cv. Heinz 1706</strain>
    </source>
</reference>
<proteinExistence type="predicted"/>
<dbReference type="EnsemblPlants" id="Solyc06g053940.1.1">
    <property type="protein sequence ID" value="Solyc06g053940.1.1"/>
    <property type="gene ID" value="Solyc06g053940.1"/>
</dbReference>
<keyword evidence="2" id="KW-1185">Reference proteome</keyword>
<dbReference type="Proteomes" id="UP000004994">
    <property type="component" value="Chromosome 6"/>
</dbReference>
<dbReference type="InParanoid" id="K4C681"/>
<sequence>MRTKGNIMTFDITKEDNAAVTNTQQKQEVVVDTERNIIREAETKCYLEKTDDDPTVYSECDRGEFYDSVSPDINVQMNELMSVGNAF</sequence>